<dbReference type="SUPFAM" id="SSF52518">
    <property type="entry name" value="Thiamin diphosphate-binding fold (THDP-binding)"/>
    <property type="match status" value="1"/>
</dbReference>
<dbReference type="Proteomes" id="UP000826014">
    <property type="component" value="Chromosome"/>
</dbReference>
<dbReference type="InterPro" id="IPR029061">
    <property type="entry name" value="THDP-binding"/>
</dbReference>
<dbReference type="EMBL" id="CP075587">
    <property type="protein sequence ID" value="QYF48564.1"/>
    <property type="molecule type" value="Genomic_DNA"/>
</dbReference>
<dbReference type="Gene3D" id="3.40.50.970">
    <property type="match status" value="1"/>
</dbReference>
<comment type="function">
    <text evidence="8">The pyruvate dehydrogenase complex catalyzes the overall conversion of pyruvate to acetyl-CoA and CO(2).</text>
</comment>
<dbReference type="EC" id="1.2.4.1" evidence="3 8"/>
<dbReference type="PANTHER" id="PTHR11516">
    <property type="entry name" value="PYRUVATE DEHYDROGENASE E1 COMPONENT, ALPHA SUBUNIT BACTERIAL AND ORGANELLAR"/>
    <property type="match status" value="1"/>
</dbReference>
<dbReference type="InterPro" id="IPR001017">
    <property type="entry name" value="DH_E1"/>
</dbReference>
<protein>
    <recommendedName>
        <fullName evidence="4 8">Pyruvate dehydrogenase E1 component subunit alpha</fullName>
        <ecNumber evidence="3 8">1.2.4.1</ecNumber>
    </recommendedName>
</protein>
<feature type="domain" description="Dehydrogenase E1 component" evidence="9">
    <location>
        <begin position="34"/>
        <end position="331"/>
    </location>
</feature>
<organism evidence="10 11">
    <name type="scientific">Candidatus Rhabdochlamydia oedothoracis</name>
    <dbReference type="NCBI Taxonomy" id="2720720"/>
    <lineage>
        <taxon>Bacteria</taxon>
        <taxon>Pseudomonadati</taxon>
        <taxon>Chlamydiota</taxon>
        <taxon>Chlamydiia</taxon>
        <taxon>Parachlamydiales</taxon>
        <taxon>Candidatus Rhabdochlamydiaceae</taxon>
        <taxon>Candidatus Rhabdochlamydia</taxon>
    </lineage>
</organism>
<comment type="catalytic activity">
    <reaction evidence="8">
        <text>N(6)-[(R)-lipoyl]-L-lysyl-[protein] + pyruvate + H(+) = N(6)-[(R)-S(8)-acetyldihydrolipoyl]-L-lysyl-[protein] + CO2</text>
        <dbReference type="Rhea" id="RHEA:19189"/>
        <dbReference type="Rhea" id="RHEA-COMP:10474"/>
        <dbReference type="Rhea" id="RHEA-COMP:10478"/>
        <dbReference type="ChEBI" id="CHEBI:15361"/>
        <dbReference type="ChEBI" id="CHEBI:15378"/>
        <dbReference type="ChEBI" id="CHEBI:16526"/>
        <dbReference type="ChEBI" id="CHEBI:83099"/>
        <dbReference type="ChEBI" id="CHEBI:83111"/>
        <dbReference type="EC" id="1.2.4.1"/>
    </reaction>
</comment>
<dbReference type="NCBIfam" id="TIGR03182">
    <property type="entry name" value="PDH_E1_alph_y"/>
    <property type="match status" value="1"/>
</dbReference>
<keyword evidence="7 8" id="KW-0670">Pyruvate</keyword>
<evidence type="ECO:0000256" key="7">
    <source>
        <dbReference type="ARBA" id="ARBA00023317"/>
    </source>
</evidence>
<dbReference type="CDD" id="cd02000">
    <property type="entry name" value="TPP_E1_PDC_ADC_BCADC"/>
    <property type="match status" value="1"/>
</dbReference>
<dbReference type="Pfam" id="PF00676">
    <property type="entry name" value="E1_dh"/>
    <property type="match status" value="1"/>
</dbReference>
<dbReference type="GO" id="GO:0016491">
    <property type="term" value="F:oxidoreductase activity"/>
    <property type="evidence" value="ECO:0007669"/>
    <property type="project" value="UniProtKB-KW"/>
</dbReference>
<name>A0ABX8V5R8_9BACT</name>
<evidence type="ECO:0000256" key="6">
    <source>
        <dbReference type="ARBA" id="ARBA00023052"/>
    </source>
</evidence>
<dbReference type="InterPro" id="IPR050642">
    <property type="entry name" value="PDH_E1_Alpha_Subunit"/>
</dbReference>
<keyword evidence="6 8" id="KW-0786">Thiamine pyrophosphate</keyword>
<evidence type="ECO:0000313" key="10">
    <source>
        <dbReference type="EMBL" id="QYF48564.1"/>
    </source>
</evidence>
<evidence type="ECO:0000256" key="8">
    <source>
        <dbReference type="RuleBase" id="RU361139"/>
    </source>
</evidence>
<gene>
    <name evidence="8" type="primary">pdhA</name>
    <name evidence="10" type="ORF">RHABOEDO_000748</name>
</gene>
<evidence type="ECO:0000256" key="3">
    <source>
        <dbReference type="ARBA" id="ARBA00012281"/>
    </source>
</evidence>
<dbReference type="PANTHER" id="PTHR11516:SF60">
    <property type="entry name" value="PYRUVATE DEHYDROGENASE E1 COMPONENT SUBUNIT ALPHA"/>
    <property type="match status" value="1"/>
</dbReference>
<evidence type="ECO:0000313" key="11">
    <source>
        <dbReference type="Proteomes" id="UP000826014"/>
    </source>
</evidence>
<comment type="cofactor">
    <cofactor evidence="1 8">
        <name>thiamine diphosphate</name>
        <dbReference type="ChEBI" id="CHEBI:58937"/>
    </cofactor>
</comment>
<keyword evidence="11" id="KW-1185">Reference proteome</keyword>
<evidence type="ECO:0000259" key="9">
    <source>
        <dbReference type="Pfam" id="PF00676"/>
    </source>
</evidence>
<accession>A0ABX8V5R8</accession>
<keyword evidence="5 8" id="KW-0560">Oxidoreductase</keyword>
<evidence type="ECO:0000256" key="4">
    <source>
        <dbReference type="ARBA" id="ARBA00014159"/>
    </source>
</evidence>
<dbReference type="InterPro" id="IPR017597">
    <property type="entry name" value="Pyrv_DH_E1_asu_subgrp-y"/>
</dbReference>
<sequence length="351" mass="39195">MKKQTVIEYNFFPSNLEKEIALLGKNKLLFALEQMLLIRNFENRAEGAYLQGKIGGFFHSYIGQEAVQTAAVFAMGKDQWWATSYRCHALALLLGATPIELMAELLGRINGNAKGRGGSMHFFTEQLLGGYGIVGGQIPISTGAAFSIKYKQKNALKESKQVSVCFFGEGAVAQGSFHESLNLASLWDLPCIYVIENNHWGMGTHVARALCLEPIAETKAPSFNMKGYTLDGMDFFNCYAGFSSAFEEVKKTSRPILIEVITERFKGHSISDPALYRSKDELKNNMQKDPIFLLMQVMQKANMITESEYQFLNQKQKQIAIDALKYANQSSWPDLVTLGQDVFAPSEENNT</sequence>
<reference evidence="10 11" key="1">
    <citation type="journal article" date="2022" name="bioRxiv">
        <title>Ecology and evolution of chlamydial symbionts of arthropods.</title>
        <authorList>
            <person name="Halter T."/>
            <person name="Koestlbacher S."/>
            <person name="Collingro A."/>
            <person name="Sixt B.S."/>
            <person name="Toenshoff E.R."/>
            <person name="Hendrickx F."/>
            <person name="Kostanjsek R."/>
            <person name="Horn M."/>
        </authorList>
    </citation>
    <scope>NUCLEOTIDE SEQUENCE [LARGE SCALE GENOMIC DNA]</scope>
    <source>
        <strain evidence="10">W744xW776</strain>
    </source>
</reference>
<evidence type="ECO:0000256" key="5">
    <source>
        <dbReference type="ARBA" id="ARBA00023002"/>
    </source>
</evidence>
<evidence type="ECO:0000256" key="2">
    <source>
        <dbReference type="ARBA" id="ARBA00011870"/>
    </source>
</evidence>
<comment type="subunit">
    <text evidence="2 8">Heterodimer of an alpha and a beta chain.</text>
</comment>
<dbReference type="RefSeq" id="WP_215217568.1">
    <property type="nucleotide sequence ID" value="NZ_CP075587.1"/>
</dbReference>
<evidence type="ECO:0000256" key="1">
    <source>
        <dbReference type="ARBA" id="ARBA00001964"/>
    </source>
</evidence>
<proteinExistence type="predicted"/>